<evidence type="ECO:0000313" key="3">
    <source>
        <dbReference type="Proteomes" id="UP000267027"/>
    </source>
</evidence>
<gene>
    <name evidence="2" type="ORF">ACOC_LOCUS11998</name>
</gene>
<organism evidence="4">
    <name type="scientific">Angiostrongylus costaricensis</name>
    <name type="common">Nematode worm</name>
    <dbReference type="NCBI Taxonomy" id="334426"/>
    <lineage>
        <taxon>Eukaryota</taxon>
        <taxon>Metazoa</taxon>
        <taxon>Ecdysozoa</taxon>
        <taxon>Nematoda</taxon>
        <taxon>Chromadorea</taxon>
        <taxon>Rhabditida</taxon>
        <taxon>Rhabditina</taxon>
        <taxon>Rhabditomorpha</taxon>
        <taxon>Strongyloidea</taxon>
        <taxon>Metastrongylidae</taxon>
        <taxon>Angiostrongylus</taxon>
    </lineage>
</organism>
<proteinExistence type="predicted"/>
<protein>
    <submittedName>
        <fullName evidence="4">Ovule protein</fullName>
    </submittedName>
</protein>
<keyword evidence="1" id="KW-0472">Membrane</keyword>
<feature type="transmembrane region" description="Helical" evidence="1">
    <location>
        <begin position="50"/>
        <end position="72"/>
    </location>
</feature>
<dbReference type="SUPFAM" id="SSF56317">
    <property type="entry name" value="Carbon-nitrogen hydrolase"/>
    <property type="match status" value="1"/>
</dbReference>
<evidence type="ECO:0000313" key="4">
    <source>
        <dbReference type="WBParaSite" id="ACOC_0001199701-mRNA-1"/>
    </source>
</evidence>
<dbReference type="OrthoDB" id="10250282at2759"/>
<dbReference type="AlphaFoldDB" id="A0A0R3PZK2"/>
<keyword evidence="3" id="KW-1185">Reference proteome</keyword>
<dbReference type="WBParaSite" id="ACOC_0001199701-mRNA-1">
    <property type="protein sequence ID" value="ACOC_0001199701-mRNA-1"/>
    <property type="gene ID" value="ACOC_0001199701"/>
</dbReference>
<dbReference type="STRING" id="334426.A0A0R3PZK2"/>
<dbReference type="EMBL" id="UYYA01004859">
    <property type="protein sequence ID" value="VDM63583.1"/>
    <property type="molecule type" value="Genomic_DNA"/>
</dbReference>
<reference evidence="2 3" key="2">
    <citation type="submission" date="2018-11" db="EMBL/GenBank/DDBJ databases">
        <authorList>
            <consortium name="Pathogen Informatics"/>
        </authorList>
    </citation>
    <scope>NUCLEOTIDE SEQUENCE [LARGE SCALE GENOMIC DNA]</scope>
    <source>
        <strain evidence="2 3">Costa Rica</strain>
    </source>
</reference>
<sequence>MNGWFFFEVFFYGPDGYLGKHRKLMPTALERCIWGNGDGSTMPNSPEIEIMLLLISNSVAMAGVHSFLMLILSYKNEFSTIIWIELQSMNLVHNGKHIPSKQ</sequence>
<keyword evidence="1" id="KW-0812">Transmembrane</keyword>
<dbReference type="InterPro" id="IPR036526">
    <property type="entry name" value="C-N_Hydrolase_sf"/>
</dbReference>
<keyword evidence="1" id="KW-1133">Transmembrane helix</keyword>
<evidence type="ECO:0000256" key="1">
    <source>
        <dbReference type="SAM" id="Phobius"/>
    </source>
</evidence>
<name>A0A0R3PZK2_ANGCS</name>
<accession>A0A0R3PZK2</accession>
<dbReference type="Proteomes" id="UP000267027">
    <property type="component" value="Unassembled WGS sequence"/>
</dbReference>
<evidence type="ECO:0000313" key="2">
    <source>
        <dbReference type="EMBL" id="VDM63583.1"/>
    </source>
</evidence>
<reference evidence="4" key="1">
    <citation type="submission" date="2017-02" db="UniProtKB">
        <authorList>
            <consortium name="WormBaseParasite"/>
        </authorList>
    </citation>
    <scope>IDENTIFICATION</scope>
</reference>